<feature type="domain" description="Plastocyanin-like" evidence="8">
    <location>
        <begin position="203"/>
        <end position="336"/>
    </location>
</feature>
<feature type="domain" description="Plastocyanin-like" evidence="10">
    <location>
        <begin position="78"/>
        <end position="192"/>
    </location>
</feature>
<keyword evidence="7" id="KW-0732">Signal</keyword>
<dbReference type="OrthoDB" id="2121828at2759"/>
<comment type="similarity">
    <text evidence="1">Belongs to the multicopper oxidase family.</text>
</comment>
<dbReference type="FunFam" id="2.60.40.420:FF:000021">
    <property type="entry name" value="Extracellular dihydrogeodin oxidase/laccase"/>
    <property type="match status" value="1"/>
</dbReference>
<keyword evidence="6" id="KW-0325">Glycoprotein</keyword>
<evidence type="ECO:0000313" key="12">
    <source>
        <dbReference type="Proteomes" id="UP000803844"/>
    </source>
</evidence>
<dbReference type="InterPro" id="IPR011707">
    <property type="entry name" value="Cu-oxidase-like_N"/>
</dbReference>
<organism evidence="11 12">
    <name type="scientific">Cryphonectria parasitica (strain ATCC 38755 / EP155)</name>
    <dbReference type="NCBI Taxonomy" id="660469"/>
    <lineage>
        <taxon>Eukaryota</taxon>
        <taxon>Fungi</taxon>
        <taxon>Dikarya</taxon>
        <taxon>Ascomycota</taxon>
        <taxon>Pezizomycotina</taxon>
        <taxon>Sordariomycetes</taxon>
        <taxon>Sordariomycetidae</taxon>
        <taxon>Diaporthales</taxon>
        <taxon>Cryphonectriaceae</taxon>
        <taxon>Cryphonectria-Endothia species complex</taxon>
        <taxon>Cryphonectria</taxon>
    </lineage>
</organism>
<dbReference type="InterPro" id="IPR033138">
    <property type="entry name" value="Cu_oxidase_CS"/>
</dbReference>
<keyword evidence="5" id="KW-0186">Copper</keyword>
<dbReference type="GO" id="GO:0005507">
    <property type="term" value="F:copper ion binding"/>
    <property type="evidence" value="ECO:0007669"/>
    <property type="project" value="InterPro"/>
</dbReference>
<dbReference type="InterPro" id="IPR001117">
    <property type="entry name" value="Cu-oxidase_2nd"/>
</dbReference>
<dbReference type="CDD" id="cd13880">
    <property type="entry name" value="CuRO_2_MaLCC_like"/>
    <property type="match status" value="1"/>
</dbReference>
<dbReference type="EMBL" id="MU032346">
    <property type="protein sequence ID" value="KAF3768172.1"/>
    <property type="molecule type" value="Genomic_DNA"/>
</dbReference>
<dbReference type="AlphaFoldDB" id="A0A9P4Y774"/>
<dbReference type="InterPro" id="IPR045087">
    <property type="entry name" value="Cu-oxidase_fam"/>
</dbReference>
<dbReference type="GeneID" id="63841224"/>
<gene>
    <name evidence="11" type="ORF">M406DRAFT_39251</name>
</gene>
<keyword evidence="4" id="KW-0560">Oxidoreductase</keyword>
<dbReference type="InterPro" id="IPR008972">
    <property type="entry name" value="Cupredoxin"/>
</dbReference>
<dbReference type="CDD" id="cd13901">
    <property type="entry name" value="CuRO_3_MaLCC_like"/>
    <property type="match status" value="1"/>
</dbReference>
<keyword evidence="2" id="KW-0479">Metal-binding</keyword>
<evidence type="ECO:0000256" key="3">
    <source>
        <dbReference type="ARBA" id="ARBA00022737"/>
    </source>
</evidence>
<dbReference type="FunFam" id="2.60.40.420:FF:000038">
    <property type="entry name" value="Extracellular dihydrogeodin oxidase/laccase"/>
    <property type="match status" value="1"/>
</dbReference>
<accession>A0A9P4Y774</accession>
<dbReference type="InterPro" id="IPR002355">
    <property type="entry name" value="Cu_oxidase_Cu_BS"/>
</dbReference>
<dbReference type="PANTHER" id="PTHR11709">
    <property type="entry name" value="MULTI-COPPER OXIDASE"/>
    <property type="match status" value="1"/>
</dbReference>
<dbReference type="CDD" id="cd13854">
    <property type="entry name" value="CuRO_1_MaLCC_like"/>
    <property type="match status" value="1"/>
</dbReference>
<dbReference type="GO" id="GO:0016491">
    <property type="term" value="F:oxidoreductase activity"/>
    <property type="evidence" value="ECO:0007669"/>
    <property type="project" value="UniProtKB-KW"/>
</dbReference>
<evidence type="ECO:0000256" key="5">
    <source>
        <dbReference type="ARBA" id="ARBA00023008"/>
    </source>
</evidence>
<dbReference type="SUPFAM" id="SSF49503">
    <property type="entry name" value="Cupredoxins"/>
    <property type="match status" value="3"/>
</dbReference>
<proteinExistence type="inferred from homology"/>
<dbReference type="InterPro" id="IPR011706">
    <property type="entry name" value="Cu-oxidase_C"/>
</dbReference>
<evidence type="ECO:0000313" key="11">
    <source>
        <dbReference type="EMBL" id="KAF3768172.1"/>
    </source>
</evidence>
<evidence type="ECO:0000259" key="9">
    <source>
        <dbReference type="Pfam" id="PF07731"/>
    </source>
</evidence>
<sequence length="592" mass="64246">MRVLLQYLTLVTGSLALTLPSENHLHQLQSKAESGLKPRQSCDNTATSRDCWGDYSIDTNYYDVVPVTGVNREYWLNVEEVDCAPDGYNTTCLTFNGTVPGPTLFADWGDTLTVHVTNNVVDNGTTIHWHGVRQLNTVSQDGVPGVTQCPIAPGETLTYNFQVSQYGSTWYHSHFTLQYAQGLYGGLVLNGPATADYDEDLGPLFLADWHHTDVFELWETARLGAPPTMQSGLINGTNTYNCTSAADMTCHGTLGSKFETVFEAGTKYRIRLVNVATDGHFQFSIDGHDLTVIATDLVPIVPYTTDSVLVSIGQRVDVIVEANAEAGDYWLRGGWVSACSQINNIDDITGIVRYDASSTADPTSTSNVTASTSCSDEPFASIVPHLSLDVGDISTEADETLSFDAGSVFTWTINNSSLYLNWSNPTIEQVISGADIFPTDYNVVAVDGPANSTNSSEWALLVIEDQTGFGITHPIHLHGHDFWVVSQSTAAYTKGVTTLTTANPPRRDVASLPGNGHLAIAFKLDNPGTWLVHCHIAWHASQGLSLEFVESESQIVGLSVSDDDKDTLSSTCAAWDQYTTTSEYFGQDDSGI</sequence>
<comment type="caution">
    <text evidence="11">The sequence shown here is derived from an EMBL/GenBank/DDBJ whole genome shotgun (WGS) entry which is preliminary data.</text>
</comment>
<feature type="signal peptide" evidence="7">
    <location>
        <begin position="1"/>
        <end position="16"/>
    </location>
</feature>
<evidence type="ECO:0000256" key="6">
    <source>
        <dbReference type="ARBA" id="ARBA00023180"/>
    </source>
</evidence>
<evidence type="ECO:0000256" key="4">
    <source>
        <dbReference type="ARBA" id="ARBA00023002"/>
    </source>
</evidence>
<dbReference type="PROSITE" id="PS00079">
    <property type="entry name" value="MULTICOPPER_OXIDASE1"/>
    <property type="match status" value="1"/>
</dbReference>
<evidence type="ECO:0000256" key="1">
    <source>
        <dbReference type="ARBA" id="ARBA00010609"/>
    </source>
</evidence>
<name>A0A9P4Y774_CRYP1</name>
<dbReference type="Pfam" id="PF00394">
    <property type="entry name" value="Cu-oxidase"/>
    <property type="match status" value="1"/>
</dbReference>
<dbReference type="PANTHER" id="PTHR11709:SF71">
    <property type="entry name" value="OXIDOREDUCTASE TPCJ"/>
    <property type="match status" value="1"/>
</dbReference>
<feature type="domain" description="Plastocyanin-like" evidence="9">
    <location>
        <begin position="420"/>
        <end position="552"/>
    </location>
</feature>
<evidence type="ECO:0000259" key="10">
    <source>
        <dbReference type="Pfam" id="PF07732"/>
    </source>
</evidence>
<keyword evidence="12" id="KW-1185">Reference proteome</keyword>
<dbReference type="Gene3D" id="2.60.40.420">
    <property type="entry name" value="Cupredoxins - blue copper proteins"/>
    <property type="match status" value="3"/>
</dbReference>
<dbReference type="Pfam" id="PF07731">
    <property type="entry name" value="Cu-oxidase_2"/>
    <property type="match status" value="1"/>
</dbReference>
<keyword evidence="3" id="KW-0677">Repeat</keyword>
<dbReference type="Pfam" id="PF07732">
    <property type="entry name" value="Cu-oxidase_3"/>
    <property type="match status" value="1"/>
</dbReference>
<protein>
    <recommendedName>
        <fullName evidence="13">Laccase</fullName>
    </recommendedName>
</protein>
<dbReference type="RefSeq" id="XP_040779133.1">
    <property type="nucleotide sequence ID" value="XM_040924095.1"/>
</dbReference>
<evidence type="ECO:0000256" key="7">
    <source>
        <dbReference type="SAM" id="SignalP"/>
    </source>
</evidence>
<reference evidence="11" key="1">
    <citation type="journal article" date="2020" name="Phytopathology">
        <title>Genome sequence of the chestnut blight fungus Cryphonectria parasitica EP155: A fundamental resource for an archetypical invasive plant pathogen.</title>
        <authorList>
            <person name="Crouch J.A."/>
            <person name="Dawe A."/>
            <person name="Aerts A."/>
            <person name="Barry K."/>
            <person name="Churchill A.C.L."/>
            <person name="Grimwood J."/>
            <person name="Hillman B."/>
            <person name="Milgroom M.G."/>
            <person name="Pangilinan J."/>
            <person name="Smith M."/>
            <person name="Salamov A."/>
            <person name="Schmutz J."/>
            <person name="Yadav J."/>
            <person name="Grigoriev I.V."/>
            <person name="Nuss D."/>
        </authorList>
    </citation>
    <scope>NUCLEOTIDE SEQUENCE</scope>
    <source>
        <strain evidence="11">EP155</strain>
    </source>
</reference>
<evidence type="ECO:0000256" key="2">
    <source>
        <dbReference type="ARBA" id="ARBA00022723"/>
    </source>
</evidence>
<evidence type="ECO:0000259" key="8">
    <source>
        <dbReference type="Pfam" id="PF00394"/>
    </source>
</evidence>
<feature type="chain" id="PRO_5040307801" description="Laccase" evidence="7">
    <location>
        <begin position="17"/>
        <end position="592"/>
    </location>
</feature>
<dbReference type="Proteomes" id="UP000803844">
    <property type="component" value="Unassembled WGS sequence"/>
</dbReference>
<dbReference type="PROSITE" id="PS00080">
    <property type="entry name" value="MULTICOPPER_OXIDASE2"/>
    <property type="match status" value="1"/>
</dbReference>
<evidence type="ECO:0008006" key="13">
    <source>
        <dbReference type="Google" id="ProtNLM"/>
    </source>
</evidence>